<protein>
    <submittedName>
        <fullName evidence="2">HAD-like protein</fullName>
    </submittedName>
</protein>
<dbReference type="Pfam" id="PF13419">
    <property type="entry name" value="HAD_2"/>
    <property type="match status" value="1"/>
</dbReference>
<dbReference type="InterPro" id="IPR023198">
    <property type="entry name" value="PGP-like_dom2"/>
</dbReference>
<dbReference type="OrthoDB" id="20198at2759"/>
<dbReference type="InterPro" id="IPR051540">
    <property type="entry name" value="S-2-haloacid_dehalogenase"/>
</dbReference>
<dbReference type="PANTHER" id="PTHR43316">
    <property type="entry name" value="HYDROLASE, HALOACID DELAHOGENASE-RELATED"/>
    <property type="match status" value="1"/>
</dbReference>
<reference evidence="2" key="1">
    <citation type="journal article" date="2020" name="Stud. Mycol.">
        <title>101 Dothideomycetes genomes: a test case for predicting lifestyles and emergence of pathogens.</title>
        <authorList>
            <person name="Haridas S."/>
            <person name="Albert R."/>
            <person name="Binder M."/>
            <person name="Bloem J."/>
            <person name="Labutti K."/>
            <person name="Salamov A."/>
            <person name="Andreopoulos B."/>
            <person name="Baker S."/>
            <person name="Barry K."/>
            <person name="Bills G."/>
            <person name="Bluhm B."/>
            <person name="Cannon C."/>
            <person name="Castanera R."/>
            <person name="Culley D."/>
            <person name="Daum C."/>
            <person name="Ezra D."/>
            <person name="Gonzalez J."/>
            <person name="Henrissat B."/>
            <person name="Kuo A."/>
            <person name="Liang C."/>
            <person name="Lipzen A."/>
            <person name="Lutzoni F."/>
            <person name="Magnuson J."/>
            <person name="Mondo S."/>
            <person name="Nolan M."/>
            <person name="Ohm R."/>
            <person name="Pangilinan J."/>
            <person name="Park H.-J."/>
            <person name="Ramirez L."/>
            <person name="Alfaro M."/>
            <person name="Sun H."/>
            <person name="Tritt A."/>
            <person name="Yoshinaga Y."/>
            <person name="Zwiers L.-H."/>
            <person name="Turgeon B."/>
            <person name="Goodwin S."/>
            <person name="Spatafora J."/>
            <person name="Crous P."/>
            <person name="Grigoriev I."/>
        </authorList>
    </citation>
    <scope>NUCLEOTIDE SEQUENCE</scope>
    <source>
        <strain evidence="2">CBS 690.94</strain>
    </source>
</reference>
<comment type="caution">
    <text evidence="2">The sequence shown here is derived from an EMBL/GenBank/DDBJ whole genome shotgun (WGS) entry which is preliminary data.</text>
</comment>
<dbReference type="InterPro" id="IPR036412">
    <property type="entry name" value="HAD-like_sf"/>
</dbReference>
<dbReference type="GO" id="GO:0016787">
    <property type="term" value="F:hydrolase activity"/>
    <property type="evidence" value="ECO:0007669"/>
    <property type="project" value="UniProtKB-KW"/>
</dbReference>
<dbReference type="InterPro" id="IPR041492">
    <property type="entry name" value="HAD_2"/>
</dbReference>
<proteinExistence type="predicted"/>
<name>A0A9P4P821_9PLEO</name>
<dbReference type="SFLD" id="SFLDS00003">
    <property type="entry name" value="Haloacid_Dehalogenase"/>
    <property type="match status" value="1"/>
</dbReference>
<sequence>MTTPPSPPNPKAIIFDLLTGLLDSWTLWDASTPTGTSLEGRKWRKQYLEVTFGSTVYGPGSTYEELVARSAGESGLPNSAPEALLQNWKDLTAWPEVGRVLRALREKGYLLGVVTNCSKKLGHAAVRNAEKAAEGAGEGTWKFDAAVTAEETGWYKPAVQAYHGILPLLGEGVRPEDVLFVAGSAGDVVGATKAGFRVVWNNHVGLERKGDVLPLREGKSLDEALRDFL</sequence>
<dbReference type="InterPro" id="IPR023214">
    <property type="entry name" value="HAD_sf"/>
</dbReference>
<dbReference type="PANTHER" id="PTHR43316:SF3">
    <property type="entry name" value="HALOACID DEHALOGENASE, TYPE II (AFU_ORTHOLOGUE AFUA_2G07750)-RELATED"/>
    <property type="match status" value="1"/>
</dbReference>
<keyword evidence="1" id="KW-0378">Hydrolase</keyword>
<dbReference type="Gene3D" id="1.10.150.240">
    <property type="entry name" value="Putative phosphatase, domain 2"/>
    <property type="match status" value="1"/>
</dbReference>
<organism evidence="2 3">
    <name type="scientific">Karstenula rhodostoma CBS 690.94</name>
    <dbReference type="NCBI Taxonomy" id="1392251"/>
    <lineage>
        <taxon>Eukaryota</taxon>
        <taxon>Fungi</taxon>
        <taxon>Dikarya</taxon>
        <taxon>Ascomycota</taxon>
        <taxon>Pezizomycotina</taxon>
        <taxon>Dothideomycetes</taxon>
        <taxon>Pleosporomycetidae</taxon>
        <taxon>Pleosporales</taxon>
        <taxon>Massarineae</taxon>
        <taxon>Didymosphaeriaceae</taxon>
        <taxon>Karstenula</taxon>
    </lineage>
</organism>
<evidence type="ECO:0000256" key="1">
    <source>
        <dbReference type="ARBA" id="ARBA00022801"/>
    </source>
</evidence>
<dbReference type="Proteomes" id="UP000799764">
    <property type="component" value="Unassembled WGS sequence"/>
</dbReference>
<evidence type="ECO:0000313" key="3">
    <source>
        <dbReference type="Proteomes" id="UP000799764"/>
    </source>
</evidence>
<dbReference type="EMBL" id="MU001512">
    <property type="protein sequence ID" value="KAF2438568.1"/>
    <property type="molecule type" value="Genomic_DNA"/>
</dbReference>
<dbReference type="SFLD" id="SFLDG01129">
    <property type="entry name" value="C1.5:_HAD__Beta-PGM__Phosphata"/>
    <property type="match status" value="1"/>
</dbReference>
<dbReference type="SUPFAM" id="SSF56784">
    <property type="entry name" value="HAD-like"/>
    <property type="match status" value="1"/>
</dbReference>
<accession>A0A9P4P821</accession>
<dbReference type="Gene3D" id="3.40.50.1000">
    <property type="entry name" value="HAD superfamily/HAD-like"/>
    <property type="match status" value="1"/>
</dbReference>
<gene>
    <name evidence="2" type="ORF">P171DRAFT_163287</name>
</gene>
<keyword evidence="3" id="KW-1185">Reference proteome</keyword>
<evidence type="ECO:0000313" key="2">
    <source>
        <dbReference type="EMBL" id="KAF2438568.1"/>
    </source>
</evidence>
<dbReference type="AlphaFoldDB" id="A0A9P4P821"/>